<name>A0A0B7F3V2_THACB</name>
<evidence type="ECO:0000313" key="8">
    <source>
        <dbReference type="Proteomes" id="UP000059188"/>
    </source>
</evidence>
<protein>
    <submittedName>
        <fullName evidence="7">Manganese transporter pdt1</fullName>
    </submittedName>
</protein>
<evidence type="ECO:0000256" key="6">
    <source>
        <dbReference type="SAM" id="Phobius"/>
    </source>
</evidence>
<keyword evidence="4 6" id="KW-0472">Membrane</keyword>
<dbReference type="Proteomes" id="UP000059188">
    <property type="component" value="Unassembled WGS sequence"/>
</dbReference>
<dbReference type="PRINTS" id="PR00447">
    <property type="entry name" value="NATRESASSCMP"/>
</dbReference>
<evidence type="ECO:0000256" key="2">
    <source>
        <dbReference type="ARBA" id="ARBA00022692"/>
    </source>
</evidence>
<dbReference type="EMBL" id="LN679100">
    <property type="protein sequence ID" value="CEL52210.1"/>
    <property type="molecule type" value="Genomic_DNA"/>
</dbReference>
<dbReference type="GO" id="GO:0015086">
    <property type="term" value="F:cadmium ion transmembrane transporter activity"/>
    <property type="evidence" value="ECO:0007669"/>
    <property type="project" value="TreeGrafter"/>
</dbReference>
<dbReference type="PANTHER" id="PTHR11706:SF101">
    <property type="entry name" value="MANGANESE TRANSPORTER SMF1"/>
    <property type="match status" value="1"/>
</dbReference>
<sequence>MNSCDDELFGLFSQKAHRVSRSSVVVENLPLDEQKRTYTFWQQFGRAKRALFWVQRSPTSRSSITNSGTSPIEAATGLQIPDSTEVQGASKPAGQPSQGSPQVAARVSDVNLNHEENKVEPQTHAHASPGRQNNSLNFIKAHLNHAIVDIGESISVSLPATAHLDVSLGALVMSLLGFAVSINSAILILGAAAFYYGGDGQLLDAGLFDAHDLIRDRIGRPAAFLFALALLCSGQSASITATLAGQIVSEGFIEWRISPLARRTITRLIGLVPSMIVAIAVGRQGIDTLLVASQVALSIVLPFVIFPLVYLASSDAVMSVPKPDGTMKSYKNHWITMSLGYLIFIIVVLANSYVIVTLAMGEE</sequence>
<proteinExistence type="predicted"/>
<feature type="region of interest" description="Disordered" evidence="5">
    <location>
        <begin position="58"/>
        <end position="105"/>
    </location>
</feature>
<evidence type="ECO:0000256" key="4">
    <source>
        <dbReference type="ARBA" id="ARBA00023136"/>
    </source>
</evidence>
<comment type="subcellular location">
    <subcellularLocation>
        <location evidence="1">Membrane</location>
        <topology evidence="1">Multi-pass membrane protein</topology>
    </subcellularLocation>
</comment>
<dbReference type="GO" id="GO:0034755">
    <property type="term" value="P:iron ion transmembrane transport"/>
    <property type="evidence" value="ECO:0007669"/>
    <property type="project" value="TreeGrafter"/>
</dbReference>
<feature type="transmembrane region" description="Helical" evidence="6">
    <location>
        <begin position="334"/>
        <end position="360"/>
    </location>
</feature>
<feature type="compositionally biased region" description="Polar residues" evidence="5">
    <location>
        <begin position="58"/>
        <end position="70"/>
    </location>
</feature>
<evidence type="ECO:0000256" key="3">
    <source>
        <dbReference type="ARBA" id="ARBA00022989"/>
    </source>
</evidence>
<feature type="transmembrane region" description="Helical" evidence="6">
    <location>
        <begin position="222"/>
        <end position="244"/>
    </location>
</feature>
<keyword evidence="3 6" id="KW-1133">Transmembrane helix</keyword>
<dbReference type="GO" id="GO:0005384">
    <property type="term" value="F:manganese ion transmembrane transporter activity"/>
    <property type="evidence" value="ECO:0007669"/>
    <property type="project" value="TreeGrafter"/>
</dbReference>
<dbReference type="STRING" id="1108050.A0A0B7F3V2"/>
<dbReference type="Pfam" id="PF01566">
    <property type="entry name" value="Nramp"/>
    <property type="match status" value="1"/>
</dbReference>
<dbReference type="InterPro" id="IPR001046">
    <property type="entry name" value="NRAMP_fam"/>
</dbReference>
<dbReference type="OrthoDB" id="409173at2759"/>
<evidence type="ECO:0000256" key="5">
    <source>
        <dbReference type="SAM" id="MobiDB-lite"/>
    </source>
</evidence>
<evidence type="ECO:0000256" key="1">
    <source>
        <dbReference type="ARBA" id="ARBA00004141"/>
    </source>
</evidence>
<dbReference type="AlphaFoldDB" id="A0A0B7F3V2"/>
<gene>
    <name evidence="7" type="ORF">RSOLAG1IB_00749</name>
</gene>
<dbReference type="PANTHER" id="PTHR11706">
    <property type="entry name" value="SOLUTE CARRIER PROTEIN FAMILY 11 MEMBER"/>
    <property type="match status" value="1"/>
</dbReference>
<accession>A0A0B7F3V2</accession>
<evidence type="ECO:0000313" key="7">
    <source>
        <dbReference type="EMBL" id="CEL52210.1"/>
    </source>
</evidence>
<reference evidence="7 8" key="1">
    <citation type="submission" date="2014-11" db="EMBL/GenBank/DDBJ databases">
        <authorList>
            <person name="Wibberg Daniel"/>
        </authorList>
    </citation>
    <scope>NUCLEOTIDE SEQUENCE [LARGE SCALE GENOMIC DNA]</scope>
    <source>
        <strain evidence="7">Rhizoctonia solani AG1-IB 7/3/14</strain>
    </source>
</reference>
<feature type="transmembrane region" description="Helical" evidence="6">
    <location>
        <begin position="265"/>
        <end position="283"/>
    </location>
</feature>
<feature type="transmembrane region" description="Helical" evidence="6">
    <location>
        <begin position="289"/>
        <end position="313"/>
    </location>
</feature>
<organism evidence="7 8">
    <name type="scientific">Thanatephorus cucumeris (strain AG1-IB / isolate 7/3/14)</name>
    <name type="common">Lettuce bottom rot fungus</name>
    <name type="synonym">Rhizoctonia solani</name>
    <dbReference type="NCBI Taxonomy" id="1108050"/>
    <lineage>
        <taxon>Eukaryota</taxon>
        <taxon>Fungi</taxon>
        <taxon>Dikarya</taxon>
        <taxon>Basidiomycota</taxon>
        <taxon>Agaricomycotina</taxon>
        <taxon>Agaricomycetes</taxon>
        <taxon>Cantharellales</taxon>
        <taxon>Ceratobasidiaceae</taxon>
        <taxon>Rhizoctonia</taxon>
        <taxon>Rhizoctonia solani AG-1</taxon>
    </lineage>
</organism>
<keyword evidence="2 6" id="KW-0812">Transmembrane</keyword>
<keyword evidence="8" id="KW-1185">Reference proteome</keyword>
<dbReference type="GO" id="GO:0030026">
    <property type="term" value="P:intracellular manganese ion homeostasis"/>
    <property type="evidence" value="ECO:0007669"/>
    <property type="project" value="TreeGrafter"/>
</dbReference>
<feature type="transmembrane region" description="Helical" evidence="6">
    <location>
        <begin position="168"/>
        <end position="196"/>
    </location>
</feature>
<dbReference type="GO" id="GO:0005886">
    <property type="term" value="C:plasma membrane"/>
    <property type="evidence" value="ECO:0007669"/>
    <property type="project" value="TreeGrafter"/>
</dbReference>